<evidence type="ECO:0000313" key="1">
    <source>
        <dbReference type="EMBL" id="SOS27079.1"/>
    </source>
</evidence>
<dbReference type="SUPFAM" id="SSF51445">
    <property type="entry name" value="(Trans)glycosidases"/>
    <property type="match status" value="1"/>
</dbReference>
<dbReference type="Gene3D" id="3.20.20.80">
    <property type="entry name" value="Glycosidases"/>
    <property type="match status" value="1"/>
</dbReference>
<proteinExistence type="predicted"/>
<accession>A0ABY1U7P9</accession>
<organism evidence="1 2">
    <name type="scientific">Pseudomonas syringae pv. avii</name>
    <dbReference type="NCBI Taxonomy" id="663959"/>
    <lineage>
        <taxon>Bacteria</taxon>
        <taxon>Pseudomonadati</taxon>
        <taxon>Pseudomonadota</taxon>
        <taxon>Gammaproteobacteria</taxon>
        <taxon>Pseudomonadales</taxon>
        <taxon>Pseudomonadaceae</taxon>
        <taxon>Pseudomonas</taxon>
        <taxon>Pseudomonas syringae</taxon>
    </lineage>
</organism>
<protein>
    <submittedName>
        <fullName evidence="1">Beta-glucosidase</fullName>
    </submittedName>
</protein>
<name>A0ABY1U7P9_PSESX</name>
<dbReference type="InterPro" id="IPR017853">
    <property type="entry name" value="GH"/>
</dbReference>
<dbReference type="Proteomes" id="UP000239665">
    <property type="component" value="Chromosome 1"/>
</dbReference>
<keyword evidence="2" id="KW-1185">Reference proteome</keyword>
<evidence type="ECO:0000313" key="2">
    <source>
        <dbReference type="Proteomes" id="UP000239665"/>
    </source>
</evidence>
<dbReference type="EMBL" id="LT963402">
    <property type="protein sequence ID" value="SOS27079.1"/>
    <property type="molecule type" value="Genomic_DNA"/>
</dbReference>
<reference evidence="1 2" key="1">
    <citation type="submission" date="2017-11" db="EMBL/GenBank/DDBJ databases">
        <authorList>
            <person name="Blom J."/>
        </authorList>
    </citation>
    <scope>NUCLEOTIDE SEQUENCE [LARGE SCALE GENOMIC DNA]</scope>
    <source>
        <strain evidence="1 2">CFBP3846</strain>
    </source>
</reference>
<sequence length="110" mass="12310">MLSELHARYARPLLISETGAENDQRLPWFDYICAQVSKAVMAGVPVQGICWYPILDYPGWDDARYCPAGLLGYADNQGQRAAFHPLHKALCDRASEFDTLIRQNDGNAPI</sequence>
<gene>
    <name evidence="1" type="ORF">CFBP3846_02661</name>
</gene>